<reference evidence="2" key="1">
    <citation type="submission" date="2021-12" db="EMBL/GenBank/DDBJ databases">
        <title>Curvularia clavata genome.</title>
        <authorList>
            <person name="Cao Y."/>
        </authorList>
    </citation>
    <scope>NUCLEOTIDE SEQUENCE</scope>
    <source>
        <strain evidence="2">Yc1106</strain>
    </source>
</reference>
<dbReference type="VEuPathDB" id="FungiDB:yc1106_00646"/>
<feature type="region of interest" description="Disordered" evidence="1">
    <location>
        <begin position="121"/>
        <end position="145"/>
    </location>
</feature>
<dbReference type="EMBL" id="CP089274">
    <property type="protein sequence ID" value="USP73372.1"/>
    <property type="molecule type" value="Genomic_DNA"/>
</dbReference>
<evidence type="ECO:0000313" key="2">
    <source>
        <dbReference type="EMBL" id="USP73372.1"/>
    </source>
</evidence>
<accession>A0A9Q9DNG7</accession>
<dbReference type="Proteomes" id="UP001056012">
    <property type="component" value="Chromosome 1"/>
</dbReference>
<dbReference type="OrthoDB" id="5428038at2759"/>
<gene>
    <name evidence="2" type="ORF">yc1106_00646</name>
</gene>
<evidence type="ECO:0000256" key="1">
    <source>
        <dbReference type="SAM" id="MobiDB-lite"/>
    </source>
</evidence>
<feature type="region of interest" description="Disordered" evidence="1">
    <location>
        <begin position="1"/>
        <end position="47"/>
    </location>
</feature>
<dbReference type="AlphaFoldDB" id="A0A9Q9DNG7"/>
<name>A0A9Q9DNG7_CURCL</name>
<feature type="region of interest" description="Disordered" evidence="1">
    <location>
        <begin position="205"/>
        <end position="225"/>
    </location>
</feature>
<keyword evidence="3" id="KW-1185">Reference proteome</keyword>
<evidence type="ECO:0000313" key="3">
    <source>
        <dbReference type="Proteomes" id="UP001056012"/>
    </source>
</evidence>
<feature type="compositionally biased region" description="Basic residues" evidence="1">
    <location>
        <begin position="121"/>
        <end position="132"/>
    </location>
</feature>
<organism evidence="2 3">
    <name type="scientific">Curvularia clavata</name>
    <dbReference type="NCBI Taxonomy" id="95742"/>
    <lineage>
        <taxon>Eukaryota</taxon>
        <taxon>Fungi</taxon>
        <taxon>Dikarya</taxon>
        <taxon>Ascomycota</taxon>
        <taxon>Pezizomycotina</taxon>
        <taxon>Dothideomycetes</taxon>
        <taxon>Pleosporomycetidae</taxon>
        <taxon>Pleosporales</taxon>
        <taxon>Pleosporineae</taxon>
        <taxon>Pleosporaceae</taxon>
        <taxon>Curvularia</taxon>
    </lineage>
</organism>
<sequence>MAWHGMGCTGQESRSQPWQLARAGERQSDASASSHHAASGSPAAGDAAPSPPFICAAHLVCSAGIRAGAASARGWRATARRSSMSRAAVAALFQDGLGGPTGCQERGGHWLRAQPVAFHQSPKRVGARLSHPKSRDPPTSQSGRHLQWPTKLHAHFDDHHRLMRRPPVACRRAVQSLQLPAAHHIWISDDLLALALNRFFPSSCPHQRRHGSHIPGPLEARRRAAKRRMTVSAGFHPQDSLQSLLNWNTLFGFRRDSQPAWRYEAPSLQPSARPPDLSNQQPENLSVLLSNRAQDEYATTTAETPIPPPTVSLQDLYPIASQGNGPQGKTHAKVDRAGPASASVVTTSGNLRDTSVLVQACFDNFRSKIVGMGDLSPAERNRILVEAWRSCCPTRSDAWVYNTMVLEHLGNLGCDPSNILCEQECFTLPPLYTPESQSLISCLEKCSKRFVHAAKVYHRMFMKLAESAESAEASKNLLQDAELLCIVRLALQGADSLSTEAKNTVAQSLAVVADKIHNSHVRSSLRSILVGTTNVEQATILLLARTAVDYDPCATVEQVLSGLPQKHLQSLISPITLSLATAFARNNRPSEHHGHRLSTWLTVLESLDGRSAHHKTGTAYFDVAIAAIIKRFFSSRDPGMWSHVLLHPLAFRLTQQEAYAAYRDRVLQLIHAFPALAHMQKEPLGFETILALVFSQMKREALPYASLIDMTVKVFARHADLFSIYRVLFALNQQGLALQSISRVHARVRKEIASLPDRPESLSQRERQHYAFHLRTSQGIVDLLAKLTSPSIAGSLSDTRKQLSTLQARREFAEILDRARENRALPQMYANTSVDISASDRTILIHQLAHLYSLSATRSHRETWRSIYYLSHYLQSYSLPVGPLFTKAVVRAAIIRPMMEHRFISARRLIWVCQLVAKAEGEDVAKQIESNYWRWRGQLIRQAKRAHDDAGGDYRNKALISRMKGLGLV</sequence>
<feature type="region of interest" description="Disordered" evidence="1">
    <location>
        <begin position="296"/>
        <end position="341"/>
    </location>
</feature>
<feature type="compositionally biased region" description="Low complexity" evidence="1">
    <location>
        <begin position="29"/>
        <end position="47"/>
    </location>
</feature>
<proteinExistence type="predicted"/>
<protein>
    <submittedName>
        <fullName evidence="2">Uncharacterized protein</fullName>
    </submittedName>
</protein>